<comment type="caution">
    <text evidence="3">The sequence shown here is derived from an EMBL/GenBank/DDBJ whole genome shotgun (WGS) entry which is preliminary data.</text>
</comment>
<proteinExistence type="predicted"/>
<evidence type="ECO:0000256" key="1">
    <source>
        <dbReference type="SAM" id="Phobius"/>
    </source>
</evidence>
<name>D1YHW3_LACGS</name>
<dbReference type="SUPFAM" id="SSF81665">
    <property type="entry name" value="Calcium ATPase, transmembrane domain M"/>
    <property type="match status" value="1"/>
</dbReference>
<keyword evidence="1" id="KW-0472">Membrane</keyword>
<dbReference type="AlphaFoldDB" id="D1YHW3"/>
<dbReference type="Gene3D" id="2.70.150.10">
    <property type="entry name" value="Calcium-transporting ATPase, cytoplasmic transduction domain A"/>
    <property type="match status" value="1"/>
</dbReference>
<dbReference type="InterPro" id="IPR023298">
    <property type="entry name" value="ATPase_P-typ_TM_dom_sf"/>
</dbReference>
<keyword evidence="1" id="KW-1133">Transmembrane helix</keyword>
<protein>
    <submittedName>
        <fullName evidence="3">Cation transporter/ATPase domain protein</fullName>
    </submittedName>
</protein>
<dbReference type="PANTHER" id="PTHR42861">
    <property type="entry name" value="CALCIUM-TRANSPORTING ATPASE"/>
    <property type="match status" value="1"/>
</dbReference>
<reference evidence="3 4" key="1">
    <citation type="submission" date="2009-12" db="EMBL/GenBank/DDBJ databases">
        <title>Genome Sequence of Lactobacillus gasseri 224-1.</title>
        <authorList>
            <person name="Durkin A.S."/>
            <person name="Madupu R."/>
            <person name="Torralba M."/>
            <person name="Methe B."/>
            <person name="Sutton G."/>
            <person name="Strausberg R.L."/>
            <person name="Nelson K.E."/>
        </authorList>
    </citation>
    <scope>NUCLEOTIDE SEQUENCE [LARGE SCALE GENOMIC DNA]</scope>
    <source>
        <strain evidence="3 4">224-1</strain>
    </source>
</reference>
<dbReference type="Pfam" id="PF00690">
    <property type="entry name" value="Cation_ATPase_N"/>
    <property type="match status" value="1"/>
</dbReference>
<dbReference type="SMART" id="SM00831">
    <property type="entry name" value="Cation_ATPase_N"/>
    <property type="match status" value="1"/>
</dbReference>
<organism evidence="3 4">
    <name type="scientific">Lactobacillus gasseri 224-1</name>
    <dbReference type="NCBI Taxonomy" id="679196"/>
    <lineage>
        <taxon>Bacteria</taxon>
        <taxon>Bacillati</taxon>
        <taxon>Bacillota</taxon>
        <taxon>Bacilli</taxon>
        <taxon>Lactobacillales</taxon>
        <taxon>Lactobacillaceae</taxon>
        <taxon>Lactobacillus</taxon>
    </lineage>
</organism>
<dbReference type="InterPro" id="IPR004014">
    <property type="entry name" value="ATPase_P-typ_cation-transptr_N"/>
</dbReference>
<sequence>MKAYYRESKEELIKELGANEEQGLTNKAAQEKLTQVGPNALVEGKKKSVLEVFLEQFKDLMVIILIVAAVISAFTGNLESTAVIIVVLILNAILGTVQHVKAEKSLEALKSLSAPVAKVLRDGKKKKLPQKMLFLAIFFYLRQEI</sequence>
<evidence type="ECO:0000313" key="3">
    <source>
        <dbReference type="EMBL" id="EFB63196.1"/>
    </source>
</evidence>
<gene>
    <name evidence="3" type="ORF">HMPREF9209_0676</name>
</gene>
<dbReference type="EMBL" id="ADFT01000011">
    <property type="protein sequence ID" value="EFB63196.1"/>
    <property type="molecule type" value="Genomic_DNA"/>
</dbReference>
<evidence type="ECO:0000259" key="2">
    <source>
        <dbReference type="SMART" id="SM00831"/>
    </source>
</evidence>
<accession>D1YHW3</accession>
<feature type="transmembrane region" description="Helical" evidence="1">
    <location>
        <begin position="57"/>
        <end position="75"/>
    </location>
</feature>
<feature type="domain" description="Cation-transporting P-type ATPase N-terminal" evidence="2">
    <location>
        <begin position="3"/>
        <end position="77"/>
    </location>
</feature>
<dbReference type="Proteomes" id="UP000003684">
    <property type="component" value="Unassembled WGS sequence"/>
</dbReference>
<dbReference type="Gene3D" id="1.20.1110.10">
    <property type="entry name" value="Calcium-transporting ATPase, transmembrane domain"/>
    <property type="match status" value="1"/>
</dbReference>
<evidence type="ECO:0000313" key="4">
    <source>
        <dbReference type="Proteomes" id="UP000003684"/>
    </source>
</evidence>
<keyword evidence="1" id="KW-0812">Transmembrane</keyword>